<name>A0A1W1BKK0_9ZZZZ</name>
<dbReference type="PROSITE" id="PS51257">
    <property type="entry name" value="PROKAR_LIPOPROTEIN"/>
    <property type="match status" value="1"/>
</dbReference>
<evidence type="ECO:0000313" key="1">
    <source>
        <dbReference type="EMBL" id="SFV54038.1"/>
    </source>
</evidence>
<keyword evidence="1" id="KW-0413">Isomerase</keyword>
<dbReference type="EMBL" id="FPHK01000009">
    <property type="protein sequence ID" value="SFV54038.1"/>
    <property type="molecule type" value="Genomic_DNA"/>
</dbReference>
<organism evidence="1">
    <name type="scientific">hydrothermal vent metagenome</name>
    <dbReference type="NCBI Taxonomy" id="652676"/>
    <lineage>
        <taxon>unclassified sequences</taxon>
        <taxon>metagenomes</taxon>
        <taxon>ecological metagenomes</taxon>
    </lineage>
</organism>
<sequence length="789" mass="92494">MRYYFFPLLLTLFFAACSAPVPKPVAIEPSLKKIDYLKDVKPILDKRCVVCHSCYNSPCQAKFSSFEGIDRGASKIEVYNATRLHAIDPTRLFIDAQTTQQWREKGFFTLTHSKESNATHNDSIMIHLLYDKKMHPEIIGDYDPEHDELSCPRNKEELAEYLDEKPQHGMPYGFPALKNNEYNTIASWLAQGAKGPNAKKQQALTTPSKNALREITKLEKFFNAPDAKHQMTARYLYEHLYLAHIYFPSAKGEFYQLIRSYTPSPKKPEIIPTLRPFDNPEVKKFYYRLIKIHSTIVHKTHMVFRFDDAALARFNQLFIKPKWLEKPHIVSYDVKISANPFIAFKQIPARSRYQFLLDNSHYIIMTFIRGPVCRGQMALNVIHDHFWVMFEDPKYDISVIRPDFIDKEVQNLSLPIEKVDKELLESFSDAYRERYKRYYSAKKKILQQLYPHGLPLQSIWAGERAEDAPLLTVYRHFDSASVHKGILGEEPRTMWVIDYAQLERIYYTLVAGYDVFGNVSHQTNIRRYMDFLRIEGELNFLDYMPKEKRFSMLKSWYIGDNTVDDYKYQGLNILNNAFAYKTPYPKYEFIKALLQKQILPTTNIHFDKLNFKKPGENLPVMPKKLTTLSDYMQAARSITLPGSGFISHMTDRGANNIFLRIDMPDGTFVTRNLVINRWHDNVNSLFAEASRLNPKKDTMDILSQSIGSYPNVFAVVKFKDLPDFLKLMKYTQGSDTDIKRMKKYFISRSDKDFWKIADWFTKHYYKQDPLNAGLYDLNRYARTPWKKEY</sequence>
<dbReference type="InterPro" id="IPR010706">
    <property type="entry name" value="Fatty_acid_cis-trans_isomerase"/>
</dbReference>
<dbReference type="Pfam" id="PF06934">
    <property type="entry name" value="CTI"/>
    <property type="match status" value="1"/>
</dbReference>
<reference evidence="1" key="1">
    <citation type="submission" date="2016-10" db="EMBL/GenBank/DDBJ databases">
        <authorList>
            <person name="de Groot N.N."/>
        </authorList>
    </citation>
    <scope>NUCLEOTIDE SEQUENCE</scope>
</reference>
<protein>
    <submittedName>
        <fullName evidence="1">Fatty acid cistrans isomerase</fullName>
    </submittedName>
</protein>
<proteinExistence type="predicted"/>
<dbReference type="GO" id="GO:0016853">
    <property type="term" value="F:isomerase activity"/>
    <property type="evidence" value="ECO:0007669"/>
    <property type="project" value="UniProtKB-KW"/>
</dbReference>
<accession>A0A1W1BKK0</accession>
<dbReference type="AlphaFoldDB" id="A0A1W1BKK0"/>
<gene>
    <name evidence="1" type="ORF">MNB_SM-6-1118</name>
</gene>